<dbReference type="EMBL" id="QFQP01000033">
    <property type="protein sequence ID" value="PZR07158.1"/>
    <property type="molecule type" value="Genomic_DNA"/>
</dbReference>
<dbReference type="GO" id="GO:0006508">
    <property type="term" value="P:proteolysis"/>
    <property type="evidence" value="ECO:0007669"/>
    <property type="project" value="UniProtKB-KW"/>
</dbReference>
<feature type="domain" description="Peptidase S1" evidence="7">
    <location>
        <begin position="216"/>
        <end position="414"/>
    </location>
</feature>
<reference evidence="8 9" key="1">
    <citation type="submission" date="2017-08" db="EMBL/GenBank/DDBJ databases">
        <title>Infants hospitalized years apart are colonized by the same room-sourced microbial strains.</title>
        <authorList>
            <person name="Brooks B."/>
            <person name="Olm M.R."/>
            <person name="Firek B.A."/>
            <person name="Baker R."/>
            <person name="Thomas B.C."/>
            <person name="Morowitz M.J."/>
            <person name="Banfield J.F."/>
        </authorList>
    </citation>
    <scope>NUCLEOTIDE SEQUENCE [LARGE SCALE GENOMIC DNA]</scope>
    <source>
        <strain evidence="8">S2_003_000_R2_14</strain>
    </source>
</reference>
<dbReference type="GO" id="GO:0004252">
    <property type="term" value="F:serine-type endopeptidase activity"/>
    <property type="evidence" value="ECO:0007669"/>
    <property type="project" value="InterPro"/>
</dbReference>
<evidence type="ECO:0000256" key="4">
    <source>
        <dbReference type="ARBA" id="ARBA00022801"/>
    </source>
</evidence>
<evidence type="ECO:0000259" key="7">
    <source>
        <dbReference type="Pfam" id="PF00089"/>
    </source>
</evidence>
<dbReference type="SUPFAM" id="SSF50494">
    <property type="entry name" value="Trypsin-like serine proteases"/>
    <property type="match status" value="1"/>
</dbReference>
<comment type="similarity">
    <text evidence="1 6">Belongs to the peptidase S1B family.</text>
</comment>
<comment type="caution">
    <text evidence="8">The sequence shown here is derived from an EMBL/GenBank/DDBJ whole genome shotgun (WGS) entry which is preliminary data.</text>
</comment>
<dbReference type="EC" id="3.4.21.-" evidence="6"/>
<proteinExistence type="inferred from homology"/>
<evidence type="ECO:0000256" key="5">
    <source>
        <dbReference type="ARBA" id="ARBA00022825"/>
    </source>
</evidence>
<dbReference type="PANTHER" id="PTHR15462:SF8">
    <property type="entry name" value="SERINE PROTEASE"/>
    <property type="match status" value="1"/>
</dbReference>
<dbReference type="InterPro" id="IPR001254">
    <property type="entry name" value="Trypsin_dom"/>
</dbReference>
<dbReference type="InterPro" id="IPR018114">
    <property type="entry name" value="TRYPSIN_HIS"/>
</dbReference>
<feature type="chain" id="PRO_5015801356" description="Serine protease" evidence="6">
    <location>
        <begin position="29"/>
        <end position="447"/>
    </location>
</feature>
<dbReference type="Pfam" id="PF00089">
    <property type="entry name" value="Trypsin"/>
    <property type="match status" value="1"/>
</dbReference>
<name>A0A2W5UE61_9BACT</name>
<protein>
    <recommendedName>
        <fullName evidence="6">Serine protease</fullName>
        <ecNumber evidence="6">3.4.21.-</ecNumber>
    </recommendedName>
</protein>
<evidence type="ECO:0000256" key="1">
    <source>
        <dbReference type="ARBA" id="ARBA00008764"/>
    </source>
</evidence>
<dbReference type="InterPro" id="IPR050966">
    <property type="entry name" value="Glutamyl_endopeptidase"/>
</dbReference>
<evidence type="ECO:0000256" key="6">
    <source>
        <dbReference type="RuleBase" id="RU004296"/>
    </source>
</evidence>
<dbReference type="PANTHER" id="PTHR15462">
    <property type="entry name" value="SERINE PROTEASE"/>
    <property type="match status" value="1"/>
</dbReference>
<dbReference type="PROSITE" id="PS00134">
    <property type="entry name" value="TRYPSIN_HIS"/>
    <property type="match status" value="1"/>
</dbReference>
<dbReference type="Gene3D" id="2.40.10.10">
    <property type="entry name" value="Trypsin-like serine proteases"/>
    <property type="match status" value="2"/>
</dbReference>
<dbReference type="AlphaFoldDB" id="A0A2W5UE61"/>
<gene>
    <name evidence="8" type="ORF">DI536_28275</name>
</gene>
<evidence type="ECO:0000313" key="9">
    <source>
        <dbReference type="Proteomes" id="UP000249061"/>
    </source>
</evidence>
<keyword evidence="3 6" id="KW-0732">Signal</keyword>
<evidence type="ECO:0000256" key="3">
    <source>
        <dbReference type="ARBA" id="ARBA00022729"/>
    </source>
</evidence>
<evidence type="ECO:0000313" key="8">
    <source>
        <dbReference type="EMBL" id="PZR07158.1"/>
    </source>
</evidence>
<dbReference type="PROSITE" id="PS51257">
    <property type="entry name" value="PROKAR_LIPOPROTEIN"/>
    <property type="match status" value="1"/>
</dbReference>
<dbReference type="InterPro" id="IPR009003">
    <property type="entry name" value="Peptidase_S1_PA"/>
</dbReference>
<keyword evidence="5 6" id="KW-0720">Serine protease</keyword>
<keyword evidence="4 6" id="KW-0378">Hydrolase</keyword>
<evidence type="ECO:0000256" key="2">
    <source>
        <dbReference type="ARBA" id="ARBA00022670"/>
    </source>
</evidence>
<dbReference type="InterPro" id="IPR008256">
    <property type="entry name" value="Peptidase_S1B"/>
</dbReference>
<dbReference type="InterPro" id="IPR043504">
    <property type="entry name" value="Peptidase_S1_PA_chymotrypsin"/>
</dbReference>
<keyword evidence="2 6" id="KW-0645">Protease</keyword>
<organism evidence="8 9">
    <name type="scientific">Archangium gephyra</name>
    <dbReference type="NCBI Taxonomy" id="48"/>
    <lineage>
        <taxon>Bacteria</taxon>
        <taxon>Pseudomonadati</taxon>
        <taxon>Myxococcota</taxon>
        <taxon>Myxococcia</taxon>
        <taxon>Myxococcales</taxon>
        <taxon>Cystobacterineae</taxon>
        <taxon>Archangiaceae</taxon>
        <taxon>Archangium</taxon>
    </lineage>
</organism>
<accession>A0A2W5UE61</accession>
<sequence length="447" mass="47758">MNVKNTVVWKFARAATLALLGTGCGLDAAPTQPLSPLSPLSPPTAELCAVPYDAVPWALTAADVGSRGLERVAARVKVASPCEAASRDPDSALKLAPEEVARLRDEDRAWLAPDGERYEAMLVLADGTAFGRKGAAPDAPIPSDANRFGAWEGSMPTDAQVTEAIARLERGEGDGVLGEAPPRRHTRGILGDSLADDRRARVTSTTTLTSYPYRTIGALNGTSSAGFTGCTGTRVGPRHVITAAHCVLSETGTWTTSGWFHPGQTNATHPNAGGTAVSWSGVYARDWRVDGRYDYALLYLQDRANSTALGWMGMEWFNSSSYEGKYVSLYGFPSKTGTSDTRRCQASALSNKNCDGWMYGHGDFLDADAYRSDEQLEYDIDTGPAQSGSSVWRNNNVLAVHWGCAAFGGCDGSGRNRAARVRQSMWNDVCGWIGEVDSAFGSHALCP</sequence>
<dbReference type="PRINTS" id="PR00839">
    <property type="entry name" value="V8PROTEASE"/>
</dbReference>
<dbReference type="Proteomes" id="UP000249061">
    <property type="component" value="Unassembled WGS sequence"/>
</dbReference>
<feature type="signal peptide" evidence="6">
    <location>
        <begin position="1"/>
        <end position="28"/>
    </location>
</feature>